<dbReference type="SMART" id="SM00475">
    <property type="entry name" value="53EXOc"/>
    <property type="match status" value="1"/>
</dbReference>
<evidence type="ECO:0000256" key="1">
    <source>
        <dbReference type="ARBA" id="ARBA00022722"/>
    </source>
</evidence>
<feature type="non-terminal residue" evidence="5">
    <location>
        <position position="1"/>
    </location>
</feature>
<gene>
    <name evidence="5" type="ORF">VOLCADRAFT_117717</name>
</gene>
<evidence type="ECO:0000256" key="3">
    <source>
        <dbReference type="ARBA" id="ARBA00023125"/>
    </source>
</evidence>
<dbReference type="InParanoid" id="D8TX03"/>
<dbReference type="Proteomes" id="UP000001058">
    <property type="component" value="Unassembled WGS sequence"/>
</dbReference>
<dbReference type="InterPro" id="IPR036279">
    <property type="entry name" value="5-3_exonuclease_C_sf"/>
</dbReference>
<evidence type="ECO:0000256" key="2">
    <source>
        <dbReference type="ARBA" id="ARBA00022801"/>
    </source>
</evidence>
<dbReference type="RefSeq" id="XP_002951030.1">
    <property type="nucleotide sequence ID" value="XM_002950984.1"/>
</dbReference>
<proteinExistence type="predicted"/>
<dbReference type="GO" id="GO:0003677">
    <property type="term" value="F:DNA binding"/>
    <property type="evidence" value="ECO:0007669"/>
    <property type="project" value="UniProtKB-KW"/>
</dbReference>
<dbReference type="GO" id="GO:0017108">
    <property type="term" value="F:5'-flap endonuclease activity"/>
    <property type="evidence" value="ECO:0007669"/>
    <property type="project" value="InterPro"/>
</dbReference>
<dbReference type="CDD" id="cd09898">
    <property type="entry name" value="H3TH_53EXO"/>
    <property type="match status" value="1"/>
</dbReference>
<dbReference type="SUPFAM" id="SSF47807">
    <property type="entry name" value="5' to 3' exonuclease, C-terminal subdomain"/>
    <property type="match status" value="1"/>
</dbReference>
<dbReference type="InterPro" id="IPR020045">
    <property type="entry name" value="DNA_polI_H3TH"/>
</dbReference>
<organism evidence="6">
    <name type="scientific">Volvox carteri f. nagariensis</name>
    <dbReference type="NCBI Taxonomy" id="3068"/>
    <lineage>
        <taxon>Eukaryota</taxon>
        <taxon>Viridiplantae</taxon>
        <taxon>Chlorophyta</taxon>
        <taxon>core chlorophytes</taxon>
        <taxon>Chlorophyceae</taxon>
        <taxon>CS clade</taxon>
        <taxon>Chlamydomonadales</taxon>
        <taxon>Volvocaceae</taxon>
        <taxon>Volvox</taxon>
    </lineage>
</organism>
<dbReference type="GO" id="GO:0033567">
    <property type="term" value="P:DNA replication, Okazaki fragment processing"/>
    <property type="evidence" value="ECO:0007669"/>
    <property type="project" value="InterPro"/>
</dbReference>
<dbReference type="GeneID" id="9618431"/>
<dbReference type="InterPro" id="IPR029060">
    <property type="entry name" value="PIN-like_dom_sf"/>
</dbReference>
<dbReference type="InterPro" id="IPR038969">
    <property type="entry name" value="FEN"/>
</dbReference>
<dbReference type="KEGG" id="vcn:VOLCADRAFT_117717"/>
<dbReference type="Pfam" id="PF02739">
    <property type="entry name" value="5_3_exonuc_N"/>
    <property type="match status" value="2"/>
</dbReference>
<sequence>GTSDLLLIIDGNYLANRSFFGYGSGRGLSTSSGIPTTVTYGVMRVLQAALRSIQPTYLAVVFDARGPTFRSVISLLDPRGLAAAAAATSAARPASAAAAAAGELVRQGKLDWQELASRLLHLEPVLADMHAAAAAEAAATPVSYLHHSGSFLPPSAAAAPPSPPSSGLAASGTAEGQLLSQLTWLARGEGVRQGTAEEMLEVLLASLGPELAEATGLATAFDTAAAAAAALAPSYKAGRTSKGEVFYADLSNLQRLLGLMSVPPLLRPWLEADDLAGLLVEQAVQHGMAVRILSGDRDLMQLLREADVVSALGVPPALVADYKALVGDASDCLPGVNGIGPKTAVSLLASYGNLAGIYRAVGEMTPKRRAALQSALPASQYTLTLARVLGTPGAPALPAGVLSEELLQARLKLNGYDNDAVQKAVLELEMRSLALGVVSGGALWEGLGGARRQQL</sequence>
<reference evidence="5 6" key="1">
    <citation type="journal article" date="2010" name="Science">
        <title>Genomic analysis of organismal complexity in the multicellular green alga Volvox carteri.</title>
        <authorList>
            <person name="Prochnik S.E."/>
            <person name="Umen J."/>
            <person name="Nedelcu A.M."/>
            <person name="Hallmann A."/>
            <person name="Miller S.M."/>
            <person name="Nishii I."/>
            <person name="Ferris P."/>
            <person name="Kuo A."/>
            <person name="Mitros T."/>
            <person name="Fritz-Laylin L.K."/>
            <person name="Hellsten U."/>
            <person name="Chapman J."/>
            <person name="Simakov O."/>
            <person name="Rensing S.A."/>
            <person name="Terry A."/>
            <person name="Pangilinan J."/>
            <person name="Kapitonov V."/>
            <person name="Jurka J."/>
            <person name="Salamov A."/>
            <person name="Shapiro H."/>
            <person name="Schmutz J."/>
            <person name="Grimwood J."/>
            <person name="Lindquist E."/>
            <person name="Lucas S."/>
            <person name="Grigoriev I.V."/>
            <person name="Schmitt R."/>
            <person name="Kirk D."/>
            <person name="Rokhsar D.S."/>
        </authorList>
    </citation>
    <scope>NUCLEOTIDE SEQUENCE [LARGE SCALE GENOMIC DNA]</scope>
    <source>
        <strain evidence="6">f. Nagariensis / Eve</strain>
    </source>
</reference>
<feature type="domain" description="5'-3' exonuclease" evidence="4">
    <location>
        <begin position="4"/>
        <end position="412"/>
    </location>
</feature>
<dbReference type="eggNOG" id="ENOG502QSF6">
    <property type="taxonomic scope" value="Eukaryota"/>
</dbReference>
<evidence type="ECO:0000259" key="4">
    <source>
        <dbReference type="SMART" id="SM00475"/>
    </source>
</evidence>
<dbReference type="STRING" id="3068.D8TX03"/>
<keyword evidence="1" id="KW-0540">Nuclease</keyword>
<dbReference type="Gene3D" id="1.10.150.20">
    <property type="entry name" value="5' to 3' exonuclease, C-terminal subdomain"/>
    <property type="match status" value="1"/>
</dbReference>
<dbReference type="Gene3D" id="3.40.50.1010">
    <property type="entry name" value="5'-nuclease"/>
    <property type="match status" value="2"/>
</dbReference>
<keyword evidence="6" id="KW-1185">Reference proteome</keyword>
<keyword evidence="2" id="KW-0378">Hydrolase</keyword>
<dbReference type="EMBL" id="GL378342">
    <property type="protein sequence ID" value="EFJ47924.1"/>
    <property type="molecule type" value="Genomic_DNA"/>
</dbReference>
<dbReference type="InterPro" id="IPR020046">
    <property type="entry name" value="5-3_exonucl_a-hlix_arch_N"/>
</dbReference>
<evidence type="ECO:0000313" key="6">
    <source>
        <dbReference type="Proteomes" id="UP000001058"/>
    </source>
</evidence>
<dbReference type="SUPFAM" id="SSF88723">
    <property type="entry name" value="PIN domain-like"/>
    <property type="match status" value="2"/>
</dbReference>
<dbReference type="InterPro" id="IPR008918">
    <property type="entry name" value="HhH2"/>
</dbReference>
<dbReference type="Pfam" id="PF01367">
    <property type="entry name" value="5_3_exonuc"/>
    <property type="match status" value="1"/>
</dbReference>
<dbReference type="PANTHER" id="PTHR42646">
    <property type="entry name" value="FLAP ENDONUCLEASE XNI"/>
    <property type="match status" value="1"/>
</dbReference>
<dbReference type="InterPro" id="IPR002421">
    <property type="entry name" value="5-3_exonuclease"/>
</dbReference>
<dbReference type="OrthoDB" id="275278at2759"/>
<dbReference type="GO" id="GO:0008409">
    <property type="term" value="F:5'-3' exonuclease activity"/>
    <property type="evidence" value="ECO:0007669"/>
    <property type="project" value="InterPro"/>
</dbReference>
<dbReference type="SMART" id="SM00279">
    <property type="entry name" value="HhH2"/>
    <property type="match status" value="1"/>
</dbReference>
<keyword evidence="3" id="KW-0238">DNA-binding</keyword>
<evidence type="ECO:0000313" key="5">
    <source>
        <dbReference type="EMBL" id="EFJ47924.1"/>
    </source>
</evidence>
<dbReference type="AlphaFoldDB" id="D8TX03"/>
<accession>D8TX03</accession>
<protein>
    <recommendedName>
        <fullName evidence="4">5'-3' exonuclease domain-containing protein</fullName>
    </recommendedName>
</protein>
<name>D8TX03_VOLCA</name>
<dbReference type="PANTHER" id="PTHR42646:SF2">
    <property type="entry name" value="5'-3' EXONUCLEASE FAMILY PROTEIN"/>
    <property type="match status" value="1"/>
</dbReference>